<sequence>MRETIEFRIDEELARKFLEPGVGSPISDTLRRVVLPLNDQRVRRIGEIQREHRARGAFFFLYSEIHRAYSEEELQAAELLELIPRARFEPSGSMCGTEYDESGACEHCGSGGHQVSELLLNTRRIPKGKDVAQTIAGEIVISSRVVDTLVERGIRGAEYRPVMHSGRKGPESSEWRQLSITSKPVALSAQTRAGVNLFDMDEEGKHRCPKGHLAGLNQISELYVERRSVETSDWFCTDKLFGVRRGELRPERRVLISQNLRQVLVDLKAKGFGLEVAHLV</sequence>
<dbReference type="Proteomes" id="UP001221838">
    <property type="component" value="Unassembled WGS sequence"/>
</dbReference>
<accession>A0ABT5DDW4</accession>
<dbReference type="RefSeq" id="WP_272141291.1">
    <property type="nucleotide sequence ID" value="NZ_JAQNDM010000002.1"/>
</dbReference>
<name>A0ABT5DDW4_9BACT</name>
<dbReference type="EMBL" id="JAQNDM010000002">
    <property type="protein sequence ID" value="MDC0711335.1"/>
    <property type="molecule type" value="Genomic_DNA"/>
</dbReference>
<reference evidence="1 2" key="1">
    <citation type="submission" date="2022-11" db="EMBL/GenBank/DDBJ databases">
        <title>Minimal conservation of predation-associated metabolite biosynthetic gene clusters underscores biosynthetic potential of Myxococcota including descriptions for ten novel species: Archangium lansinium sp. nov., Myxococcus landrumus sp. nov., Nannocystis bai.</title>
        <authorList>
            <person name="Ahearne A."/>
            <person name="Stevens C."/>
            <person name="Dowd S."/>
        </authorList>
    </citation>
    <scope>NUCLEOTIDE SEQUENCE [LARGE SCALE GENOMIC DNA]</scope>
    <source>
        <strain evidence="1 2">NCWAL01</strain>
    </source>
</reference>
<keyword evidence="2" id="KW-1185">Reference proteome</keyword>
<evidence type="ECO:0000313" key="1">
    <source>
        <dbReference type="EMBL" id="MDC0711335.1"/>
    </source>
</evidence>
<proteinExistence type="predicted"/>
<protein>
    <submittedName>
        <fullName evidence="1">Uncharacterized protein</fullName>
    </submittedName>
</protein>
<organism evidence="1 2">
    <name type="scientific">Stigmatella ashevillensis</name>
    <dbReference type="NCBI Taxonomy" id="2995309"/>
    <lineage>
        <taxon>Bacteria</taxon>
        <taxon>Pseudomonadati</taxon>
        <taxon>Myxococcota</taxon>
        <taxon>Myxococcia</taxon>
        <taxon>Myxococcales</taxon>
        <taxon>Cystobacterineae</taxon>
        <taxon>Archangiaceae</taxon>
        <taxon>Stigmatella</taxon>
    </lineage>
</organism>
<gene>
    <name evidence="1" type="ORF">POL68_22890</name>
</gene>
<comment type="caution">
    <text evidence="1">The sequence shown here is derived from an EMBL/GenBank/DDBJ whole genome shotgun (WGS) entry which is preliminary data.</text>
</comment>
<evidence type="ECO:0000313" key="2">
    <source>
        <dbReference type="Proteomes" id="UP001221838"/>
    </source>
</evidence>